<dbReference type="VEuPathDB" id="FungiDB:AN0755"/>
<evidence type="ECO:0000313" key="3">
    <source>
        <dbReference type="EMBL" id="CBF88848.1"/>
    </source>
</evidence>
<sequence>MPPPPLQLHPRPHTDTSTSNHPSLKLNLVPRGNDNEATHITNSAISIPSTYGRTTNPPNPGVVVGATLGAVAGFLLLLYLLYLSLTSGRRFSPSTIAATSTTPSEIVDVGFRNRRGPGPRSGLGSRRRRADEIIVEEDLTSHSHSHGLGDEGGVVEVIEEESVVDPPPSSRYRSRSRSSSETRSRNDRYRRGGSEFSGRS</sequence>
<dbReference type="KEGG" id="ani:ANIA_00755"/>
<keyword evidence="2" id="KW-1133">Transmembrane helix</keyword>
<accession>C8VQX8</accession>
<reference evidence="4" key="1">
    <citation type="journal article" date="2005" name="Nature">
        <title>Sequencing of Aspergillus nidulans and comparative analysis with A. fumigatus and A. oryzae.</title>
        <authorList>
            <person name="Galagan J.E."/>
            <person name="Calvo S.E."/>
            <person name="Cuomo C."/>
            <person name="Ma L.J."/>
            <person name="Wortman J.R."/>
            <person name="Batzoglou S."/>
            <person name="Lee S.I."/>
            <person name="Basturkmen M."/>
            <person name="Spevak C.C."/>
            <person name="Clutterbuck J."/>
            <person name="Kapitonov V."/>
            <person name="Jurka J."/>
            <person name="Scazzocchio C."/>
            <person name="Farman M."/>
            <person name="Butler J."/>
            <person name="Purcell S."/>
            <person name="Harris S."/>
            <person name="Braus G.H."/>
            <person name="Draht O."/>
            <person name="Busch S."/>
            <person name="D'Enfert C."/>
            <person name="Bouchier C."/>
            <person name="Goldman G.H."/>
            <person name="Bell-Pedersen D."/>
            <person name="Griffiths-Jones S."/>
            <person name="Doonan J.H."/>
            <person name="Yu J."/>
            <person name="Vienken K."/>
            <person name="Pain A."/>
            <person name="Freitag M."/>
            <person name="Selker E.U."/>
            <person name="Archer D.B."/>
            <person name="Penalva M.A."/>
            <person name="Oakley B.R."/>
            <person name="Momany M."/>
            <person name="Tanaka T."/>
            <person name="Kumagai T."/>
            <person name="Asai K."/>
            <person name="Machida M."/>
            <person name="Nierman W.C."/>
            <person name="Denning D.W."/>
            <person name="Caddick M."/>
            <person name="Hynes M."/>
            <person name="Paoletti M."/>
            <person name="Fischer R."/>
            <person name="Miller B."/>
            <person name="Dyer P."/>
            <person name="Sachs M.S."/>
            <person name="Osmani S.A."/>
            <person name="Birren B.W."/>
        </authorList>
    </citation>
    <scope>NUCLEOTIDE SEQUENCE [LARGE SCALE GENOMIC DNA]</scope>
    <source>
        <strain evidence="4">FGSC A4 / ATCC 38163 / CBS 112.46 / NRRL 194 / M139</strain>
    </source>
</reference>
<gene>
    <name evidence="3" type="ORF">ANIA_00755</name>
</gene>
<dbReference type="HOGENOM" id="CLU_087045_2_1_1"/>
<evidence type="ECO:0000256" key="2">
    <source>
        <dbReference type="SAM" id="Phobius"/>
    </source>
</evidence>
<reference evidence="4" key="2">
    <citation type="journal article" date="2009" name="Fungal Genet. Biol.">
        <title>The 2008 update of the Aspergillus nidulans genome annotation: a community effort.</title>
        <authorList>
            <person name="Wortman J.R."/>
            <person name="Gilsenan J.M."/>
            <person name="Joardar V."/>
            <person name="Deegan J."/>
            <person name="Clutterbuck J."/>
            <person name="Andersen M.R."/>
            <person name="Archer D."/>
            <person name="Bencina M."/>
            <person name="Braus G."/>
            <person name="Coutinho P."/>
            <person name="von Dohren H."/>
            <person name="Doonan J."/>
            <person name="Driessen A.J."/>
            <person name="Durek P."/>
            <person name="Espeso E."/>
            <person name="Fekete E."/>
            <person name="Flipphi M."/>
            <person name="Estrada C.G."/>
            <person name="Geysens S."/>
            <person name="Goldman G."/>
            <person name="de Groot P.W."/>
            <person name="Hansen K."/>
            <person name="Harris S.D."/>
            <person name="Heinekamp T."/>
            <person name="Helmstaedt K."/>
            <person name="Henrissat B."/>
            <person name="Hofmann G."/>
            <person name="Homan T."/>
            <person name="Horio T."/>
            <person name="Horiuchi H."/>
            <person name="James S."/>
            <person name="Jones M."/>
            <person name="Karaffa L."/>
            <person name="Karanyi Z."/>
            <person name="Kato M."/>
            <person name="Keller N."/>
            <person name="Kelly D.E."/>
            <person name="Kiel J.A."/>
            <person name="Kim J.M."/>
            <person name="van der Klei I.J."/>
            <person name="Klis F.M."/>
            <person name="Kovalchuk A."/>
            <person name="Krasevec N."/>
            <person name="Kubicek C.P."/>
            <person name="Liu B."/>
            <person name="Maccabe A."/>
            <person name="Meyer V."/>
            <person name="Mirabito P."/>
            <person name="Miskei M."/>
            <person name="Mos M."/>
            <person name="Mullins J."/>
            <person name="Nelson D.R."/>
            <person name="Nielsen J."/>
            <person name="Oakley B.R."/>
            <person name="Osmani S.A."/>
            <person name="Pakula T."/>
            <person name="Paszewski A."/>
            <person name="Paulsen I."/>
            <person name="Pilsyk S."/>
            <person name="Pocsi I."/>
            <person name="Punt P.J."/>
            <person name="Ram A.F."/>
            <person name="Ren Q."/>
            <person name="Robellet X."/>
            <person name="Robson G."/>
            <person name="Seiboth B."/>
            <person name="van Solingen P."/>
            <person name="Specht T."/>
            <person name="Sun J."/>
            <person name="Taheri-Talesh N."/>
            <person name="Takeshita N."/>
            <person name="Ussery D."/>
            <person name="vanKuyk P.A."/>
            <person name="Visser H."/>
            <person name="van de Vondervoort P.J."/>
            <person name="de Vries R.P."/>
            <person name="Walton J."/>
            <person name="Xiang X."/>
            <person name="Xiong Y."/>
            <person name="Zeng A.P."/>
            <person name="Brandt B.W."/>
            <person name="Cornell M.J."/>
            <person name="van den Hondel C.A."/>
            <person name="Visser J."/>
            <person name="Oliver S.G."/>
            <person name="Turner G."/>
        </authorList>
    </citation>
    <scope>GENOME REANNOTATION</scope>
    <source>
        <strain evidence="4">FGSC A4 / ATCC 38163 / CBS 112.46 / NRRL 194 / M139</strain>
    </source>
</reference>
<keyword evidence="4" id="KW-1185">Reference proteome</keyword>
<dbReference type="RefSeq" id="XP_658359.1">
    <property type="nucleotide sequence ID" value="XM_653267.1"/>
</dbReference>
<evidence type="ECO:0000256" key="1">
    <source>
        <dbReference type="SAM" id="MobiDB-lite"/>
    </source>
</evidence>
<name>Q5BFC5_EMENI</name>
<dbReference type="Proteomes" id="UP000000560">
    <property type="component" value="Chromosome VIII"/>
</dbReference>
<dbReference type="OrthoDB" id="4510692at2759"/>
<dbReference type="EMBL" id="BN001308">
    <property type="protein sequence ID" value="CBF88848.1"/>
    <property type="molecule type" value="Genomic_DNA"/>
</dbReference>
<organism evidence="3 4">
    <name type="scientific">Emericella nidulans (strain FGSC A4 / ATCC 38163 / CBS 112.46 / NRRL 194 / M139)</name>
    <name type="common">Aspergillus nidulans</name>
    <dbReference type="NCBI Taxonomy" id="227321"/>
    <lineage>
        <taxon>Eukaryota</taxon>
        <taxon>Fungi</taxon>
        <taxon>Dikarya</taxon>
        <taxon>Ascomycota</taxon>
        <taxon>Pezizomycotina</taxon>
        <taxon>Eurotiomycetes</taxon>
        <taxon>Eurotiomycetidae</taxon>
        <taxon>Eurotiales</taxon>
        <taxon>Aspergillaceae</taxon>
        <taxon>Aspergillus</taxon>
        <taxon>Aspergillus subgen. Nidulantes</taxon>
    </lineage>
</organism>
<dbReference type="OMA" id="HHRHGRY"/>
<dbReference type="AlphaFoldDB" id="Q5BFC5"/>
<feature type="transmembrane region" description="Helical" evidence="2">
    <location>
        <begin position="62"/>
        <end position="82"/>
    </location>
</feature>
<accession>Q5BFC5</accession>
<feature type="compositionally biased region" description="Basic and acidic residues" evidence="1">
    <location>
        <begin position="178"/>
        <end position="193"/>
    </location>
</feature>
<protein>
    <submittedName>
        <fullName evidence="3">Uncharacterized protein</fullName>
    </submittedName>
</protein>
<keyword evidence="2" id="KW-0472">Membrane</keyword>
<keyword evidence="2" id="KW-0812">Transmembrane</keyword>
<evidence type="ECO:0000313" key="4">
    <source>
        <dbReference type="Proteomes" id="UP000000560"/>
    </source>
</evidence>
<proteinExistence type="predicted"/>
<dbReference type="InParanoid" id="Q5BFC5"/>
<feature type="region of interest" description="Disordered" evidence="1">
    <location>
        <begin position="109"/>
        <end position="200"/>
    </location>
</feature>
<feature type="region of interest" description="Disordered" evidence="1">
    <location>
        <begin position="1"/>
        <end position="24"/>
    </location>
</feature>
<dbReference type="GeneID" id="2876535"/>